<feature type="compositionally biased region" description="Polar residues" evidence="1">
    <location>
        <begin position="150"/>
        <end position="172"/>
    </location>
</feature>
<organism evidence="2 3">
    <name type="scientific">Borreliella yangtzensis</name>
    <dbReference type="NCBI Taxonomy" id="683292"/>
    <lineage>
        <taxon>Bacteria</taxon>
        <taxon>Pseudomonadati</taxon>
        <taxon>Spirochaetota</taxon>
        <taxon>Spirochaetia</taxon>
        <taxon>Spirochaetales</taxon>
        <taxon>Borreliaceae</taxon>
        <taxon>Borreliella</taxon>
    </lineage>
</organism>
<dbReference type="RefSeq" id="WP_183221558.1">
    <property type="nucleotide sequence ID" value="NZ_CP179676.1"/>
</dbReference>
<evidence type="ECO:0000256" key="1">
    <source>
        <dbReference type="SAM" id="MobiDB-lite"/>
    </source>
</evidence>
<proteinExistence type="predicted"/>
<protein>
    <submittedName>
        <fullName evidence="2">Chromosome segregation ATPase</fullName>
    </submittedName>
</protein>
<sequence length="230" mass="26408">MNKKVIMFIICVIFALVISCKNYAINKDSKDIENSEQVVKGSKQVEKEVENKFDKLLDTLNTLDIKDINDTKEIEEQIKKLKETIDKTDAKKTSLKTYSEYEKKVQEIKEKLKDKKELEDKLKELEDSLKKKKEDRKKELEKAKQEFEQLKNQVGSATGSTDGHRAQNQRGSGAQAWQKAKEYGLTVSYSNDDDTDTSNMSSGIIDGAIKQIEEELKEIKEESKSSEEKK</sequence>
<dbReference type="Proteomes" id="UP000555838">
    <property type="component" value="Unassembled WGS sequence"/>
</dbReference>
<comment type="caution">
    <text evidence="2">The sequence shown here is derived from an EMBL/GenBank/DDBJ whole genome shotgun (WGS) entry which is preliminary data.</text>
</comment>
<feature type="compositionally biased region" description="Basic and acidic residues" evidence="1">
    <location>
        <begin position="136"/>
        <end position="149"/>
    </location>
</feature>
<gene>
    <name evidence="2" type="ORF">HNP68_001279</name>
</gene>
<dbReference type="PROSITE" id="PS51257">
    <property type="entry name" value="PROKAR_LIPOPROTEIN"/>
    <property type="match status" value="1"/>
</dbReference>
<keyword evidence="3" id="KW-1185">Reference proteome</keyword>
<evidence type="ECO:0000313" key="3">
    <source>
        <dbReference type="Proteomes" id="UP000555838"/>
    </source>
</evidence>
<dbReference type="EMBL" id="JACHFG010000036">
    <property type="protein sequence ID" value="MBB6043655.1"/>
    <property type="molecule type" value="Genomic_DNA"/>
</dbReference>
<evidence type="ECO:0000313" key="2">
    <source>
        <dbReference type="EMBL" id="MBB6043655.1"/>
    </source>
</evidence>
<name>A0ABR6PBK7_9SPIR</name>
<accession>A0ABR6PBK7</accession>
<feature type="region of interest" description="Disordered" evidence="1">
    <location>
        <begin position="130"/>
        <end position="177"/>
    </location>
</feature>
<dbReference type="Gene3D" id="1.10.287.1490">
    <property type="match status" value="1"/>
</dbReference>
<reference evidence="2 3" key="1">
    <citation type="submission" date="2020-08" db="EMBL/GenBank/DDBJ databases">
        <title>Genomic Encyclopedia of Type Strains, Phase IV (KMG-IV): sequencing the most valuable type-strain genomes for metagenomic binning, comparative biology and taxonomic classification.</title>
        <authorList>
            <person name="Goeker M."/>
        </authorList>
    </citation>
    <scope>NUCLEOTIDE SEQUENCE [LARGE SCALE GENOMIC DNA]</scope>
    <source>
        <strain evidence="2 3">DSM 24625</strain>
    </source>
</reference>